<feature type="region of interest" description="Disordered" evidence="6">
    <location>
        <begin position="275"/>
        <end position="316"/>
    </location>
</feature>
<dbReference type="EMBL" id="LR743596">
    <property type="protein sequence ID" value="CAA2625834.1"/>
    <property type="molecule type" value="Genomic_DNA"/>
</dbReference>
<feature type="domain" description="Exostosin GT47" evidence="7">
    <location>
        <begin position="2"/>
        <end position="238"/>
    </location>
</feature>
<protein>
    <recommendedName>
        <fullName evidence="7">Exostosin GT47 domain-containing protein</fullName>
    </recommendedName>
</protein>
<dbReference type="PANTHER" id="PTHR11062:SF249">
    <property type="entry name" value="OS08G0438600 PROTEIN"/>
    <property type="match status" value="1"/>
</dbReference>
<evidence type="ECO:0000256" key="3">
    <source>
        <dbReference type="ARBA" id="ARBA00022676"/>
    </source>
</evidence>
<keyword evidence="5" id="KW-0333">Golgi apparatus</keyword>
<dbReference type="InterPro" id="IPR040911">
    <property type="entry name" value="Exostosin_GT47"/>
</dbReference>
<evidence type="ECO:0000256" key="5">
    <source>
        <dbReference type="ARBA" id="ARBA00023034"/>
    </source>
</evidence>
<evidence type="ECO:0000259" key="7">
    <source>
        <dbReference type="Pfam" id="PF03016"/>
    </source>
</evidence>
<dbReference type="EMBL" id="CACRZD030000009">
    <property type="protein sequence ID" value="CAA6665178.1"/>
    <property type="molecule type" value="Genomic_DNA"/>
</dbReference>
<comment type="similarity">
    <text evidence="2">Belongs to the glycosyltransferase 47 family.</text>
</comment>
<evidence type="ECO:0000256" key="6">
    <source>
        <dbReference type="SAM" id="MobiDB-lite"/>
    </source>
</evidence>
<dbReference type="AlphaFoldDB" id="A0A7I8J4L1"/>
<keyword evidence="9" id="KW-1185">Reference proteome</keyword>
<reference evidence="8 9" key="1">
    <citation type="submission" date="2019-12" db="EMBL/GenBank/DDBJ databases">
        <authorList>
            <person name="Scholz U."/>
            <person name="Mascher M."/>
            <person name="Fiebig A."/>
        </authorList>
    </citation>
    <scope>NUCLEOTIDE SEQUENCE</scope>
</reference>
<dbReference type="InterPro" id="IPR004263">
    <property type="entry name" value="Exostosin"/>
</dbReference>
<evidence type="ECO:0000313" key="9">
    <source>
        <dbReference type="Proteomes" id="UP001189122"/>
    </source>
</evidence>
<keyword evidence="4" id="KW-0735">Signal-anchor</keyword>
<evidence type="ECO:0000256" key="4">
    <source>
        <dbReference type="ARBA" id="ARBA00022968"/>
    </source>
</evidence>
<keyword evidence="3" id="KW-0328">Glycosyltransferase</keyword>
<keyword evidence="4" id="KW-0812">Transmembrane</keyword>
<keyword evidence="3" id="KW-0808">Transferase</keyword>
<dbReference type="Proteomes" id="UP001189122">
    <property type="component" value="Unassembled WGS sequence"/>
</dbReference>
<name>A0A7I8J4L1_SPIIN</name>
<gene>
    <name evidence="8" type="ORF">SI7747_09011567</name>
</gene>
<accession>A0A7I8J4L1</accession>
<dbReference type="PANTHER" id="PTHR11062">
    <property type="entry name" value="EXOSTOSIN HEPARAN SULFATE GLYCOSYLTRANSFERASE -RELATED"/>
    <property type="match status" value="1"/>
</dbReference>
<organism evidence="8">
    <name type="scientific">Spirodela intermedia</name>
    <name type="common">Intermediate duckweed</name>
    <dbReference type="NCBI Taxonomy" id="51605"/>
    <lineage>
        <taxon>Eukaryota</taxon>
        <taxon>Viridiplantae</taxon>
        <taxon>Streptophyta</taxon>
        <taxon>Embryophyta</taxon>
        <taxon>Tracheophyta</taxon>
        <taxon>Spermatophyta</taxon>
        <taxon>Magnoliopsida</taxon>
        <taxon>Liliopsida</taxon>
        <taxon>Araceae</taxon>
        <taxon>Lemnoideae</taxon>
        <taxon>Spirodela</taxon>
    </lineage>
</organism>
<dbReference type="GO" id="GO:0000139">
    <property type="term" value="C:Golgi membrane"/>
    <property type="evidence" value="ECO:0007669"/>
    <property type="project" value="UniProtKB-SubCell"/>
</dbReference>
<sequence length="316" mass="34461">MNSSAADVIFVPFFSSLSYNRHSKLREKEGESEDQRLQDELVEFLLHREEWQRSGGRDHLIVSHHPNSLASAKLKLSAAIFVVADFGRCSGDVSNLGKDIVAPYQHVVDSAAGELPPFDSRATLIYFQGAIHRKNGGAVREQLYHLLKDEEDVHFAYGAARGLGVRSAARGMATARFCLTIAGDTPSSNRLFDAIARRCVPVVISNDLELPFEDVLDYAEFCVFVPAADALRRGFLVELLRAGHFEYQFPSQKDGAVQMIWGPWPGSCPLSGWPSTGRADSAGVPGGASRALGKMPSFSETPPARWETGGGSRIPA</sequence>
<dbReference type="GO" id="GO:0016757">
    <property type="term" value="F:glycosyltransferase activity"/>
    <property type="evidence" value="ECO:0007669"/>
    <property type="project" value="UniProtKB-KW"/>
</dbReference>
<dbReference type="Pfam" id="PF03016">
    <property type="entry name" value="Exostosin_GT47"/>
    <property type="match status" value="1"/>
</dbReference>
<evidence type="ECO:0000256" key="2">
    <source>
        <dbReference type="ARBA" id="ARBA00010271"/>
    </source>
</evidence>
<evidence type="ECO:0000313" key="8">
    <source>
        <dbReference type="EMBL" id="CAA2625834.1"/>
    </source>
</evidence>
<proteinExistence type="inferred from homology"/>
<comment type="subcellular location">
    <subcellularLocation>
        <location evidence="1">Golgi apparatus membrane</location>
        <topology evidence="1">Single-pass type II membrane protein</topology>
    </subcellularLocation>
</comment>
<evidence type="ECO:0000256" key="1">
    <source>
        <dbReference type="ARBA" id="ARBA00004323"/>
    </source>
</evidence>